<protein>
    <recommendedName>
        <fullName evidence="5">FLYWCH-type domain-containing protein</fullName>
    </recommendedName>
</protein>
<evidence type="ECO:0000256" key="1">
    <source>
        <dbReference type="ARBA" id="ARBA00022723"/>
    </source>
</evidence>
<feature type="region of interest" description="Disordered" evidence="4">
    <location>
        <begin position="214"/>
        <end position="315"/>
    </location>
</feature>
<dbReference type="Gene3D" id="2.20.25.240">
    <property type="match status" value="1"/>
</dbReference>
<dbReference type="AlphaFoldDB" id="A0A267F6B9"/>
<feature type="compositionally biased region" description="Polar residues" evidence="4">
    <location>
        <begin position="39"/>
        <end position="56"/>
    </location>
</feature>
<dbReference type="STRING" id="282301.A0A267F6B9"/>
<evidence type="ECO:0000313" key="6">
    <source>
        <dbReference type="EMBL" id="PAA68754.1"/>
    </source>
</evidence>
<evidence type="ECO:0000256" key="4">
    <source>
        <dbReference type="SAM" id="MobiDB-lite"/>
    </source>
</evidence>
<feature type="compositionally biased region" description="Pro residues" evidence="4">
    <location>
        <begin position="296"/>
        <end position="307"/>
    </location>
</feature>
<keyword evidence="2" id="KW-0863">Zinc-finger</keyword>
<comment type="caution">
    <text evidence="6">The sequence shown here is derived from an EMBL/GenBank/DDBJ whole genome shotgun (WGS) entry which is preliminary data.</text>
</comment>
<reference evidence="6 7" key="1">
    <citation type="submission" date="2017-06" db="EMBL/GenBank/DDBJ databases">
        <title>A platform for efficient transgenesis in Macrostomum lignano, a flatworm model organism for stem cell research.</title>
        <authorList>
            <person name="Berezikov E."/>
        </authorList>
    </citation>
    <scope>NUCLEOTIDE SEQUENCE [LARGE SCALE GENOMIC DNA]</scope>
    <source>
        <strain evidence="6">DV1</strain>
        <tissue evidence="6">Whole organism</tissue>
    </source>
</reference>
<dbReference type="Proteomes" id="UP000215902">
    <property type="component" value="Unassembled WGS sequence"/>
</dbReference>
<keyword evidence="3" id="KW-0862">Zinc</keyword>
<feature type="compositionally biased region" description="Acidic residues" evidence="4">
    <location>
        <begin position="241"/>
        <end position="271"/>
    </location>
</feature>
<dbReference type="InterPro" id="IPR007588">
    <property type="entry name" value="Znf_FLYWCH"/>
</dbReference>
<gene>
    <name evidence="6" type="ORF">BOX15_Mlig000448g1</name>
</gene>
<feature type="compositionally biased region" description="Basic and acidic residues" evidence="4">
    <location>
        <begin position="93"/>
        <end position="109"/>
    </location>
</feature>
<keyword evidence="1" id="KW-0479">Metal-binding</keyword>
<organism evidence="6 7">
    <name type="scientific">Macrostomum lignano</name>
    <dbReference type="NCBI Taxonomy" id="282301"/>
    <lineage>
        <taxon>Eukaryota</taxon>
        <taxon>Metazoa</taxon>
        <taxon>Spiralia</taxon>
        <taxon>Lophotrochozoa</taxon>
        <taxon>Platyhelminthes</taxon>
        <taxon>Rhabditophora</taxon>
        <taxon>Macrostomorpha</taxon>
        <taxon>Macrostomida</taxon>
        <taxon>Macrostomidae</taxon>
        <taxon>Macrostomum</taxon>
    </lineage>
</organism>
<dbReference type="OrthoDB" id="6159439at2759"/>
<dbReference type="GO" id="GO:0008270">
    <property type="term" value="F:zinc ion binding"/>
    <property type="evidence" value="ECO:0007669"/>
    <property type="project" value="UniProtKB-KW"/>
</dbReference>
<sequence length="475" mass="51079">GSQVHITAVYSEDKPSLQSPKAANLARHCGHCKFVDNFPQKTGTRTSANPTESTQVPAAMKQPQHQVGEDPMLSDALDLTVQQQNRPHSQPVRHTDHRPERAASDRPDVVERRCAEARGIVSVKWDVTRKNKESIVIDGYKMTESRSGKDGRVFWRCSKRFCPATAISIGRRLLSVRRVTACRFHSHPPAGQDEYFSADYQASGTPTEVAVKWPLTPRQLDDGGGGGDSPLKRPRHSSVADEAEDEELQQQTDEAADEDVIVDSDGDDEEAAPTSGSLLNVASVDPLDSPTAAFPIPMPPPPPPPRLPQQHQPCHPSVQQLAGLNMSSGGGSVAALNSPEFLAMLSAAIASGVAPPHQLQQQPPPLRAYAADLSAMPPPPPPPPLPQQPQNLMTNRLAASCPAGVDNAQLLRHLRRLEAYFRAGINGISNLIVCSGGGGGGSGVEGAVNDEEFLKQLFNYMDGLSRVQRLAAQLT</sequence>
<feature type="region of interest" description="Disordered" evidence="4">
    <location>
        <begin position="37"/>
        <end position="68"/>
    </location>
</feature>
<feature type="non-terminal residue" evidence="6">
    <location>
        <position position="1"/>
    </location>
</feature>
<feature type="domain" description="FLYWCH-type" evidence="5">
    <location>
        <begin position="128"/>
        <end position="177"/>
    </location>
</feature>
<proteinExistence type="predicted"/>
<evidence type="ECO:0000256" key="2">
    <source>
        <dbReference type="ARBA" id="ARBA00022771"/>
    </source>
</evidence>
<evidence type="ECO:0000313" key="7">
    <source>
        <dbReference type="Proteomes" id="UP000215902"/>
    </source>
</evidence>
<dbReference type="EMBL" id="NIVC01001373">
    <property type="protein sequence ID" value="PAA68754.1"/>
    <property type="molecule type" value="Genomic_DNA"/>
</dbReference>
<feature type="region of interest" description="Disordered" evidence="4">
    <location>
        <begin position="82"/>
        <end position="109"/>
    </location>
</feature>
<dbReference type="Pfam" id="PF04500">
    <property type="entry name" value="FLYWCH"/>
    <property type="match status" value="1"/>
</dbReference>
<accession>A0A267F6B9</accession>
<keyword evidence="7" id="KW-1185">Reference proteome</keyword>
<evidence type="ECO:0000259" key="5">
    <source>
        <dbReference type="Pfam" id="PF04500"/>
    </source>
</evidence>
<name>A0A267F6B9_9PLAT</name>
<evidence type="ECO:0000256" key="3">
    <source>
        <dbReference type="ARBA" id="ARBA00022833"/>
    </source>
</evidence>